<accession>A0AA36GLF8</accession>
<evidence type="ECO:0000313" key="2">
    <source>
        <dbReference type="EMBL" id="CAJ0594257.1"/>
    </source>
</evidence>
<dbReference type="SMART" id="SM00046">
    <property type="entry name" value="DAGKc"/>
    <property type="match status" value="1"/>
</dbReference>
<dbReference type="Pfam" id="PF00781">
    <property type="entry name" value="DAGK_cat"/>
    <property type="match status" value="1"/>
</dbReference>
<evidence type="ECO:0000259" key="1">
    <source>
        <dbReference type="PROSITE" id="PS50146"/>
    </source>
</evidence>
<gene>
    <name evidence="2" type="ORF">CYNAS_LOCUS6240</name>
</gene>
<sequence length="527" mass="59876">MSENPVSETCRERILESEVSSCTGKKQTLLFDRYTNTITLLEIPSRSNYLDSFGRRSTLPITFNLKELLCVRTSPAYIRGEVPIRGDATDSNDSSLCFIYAFKKDQNCLRLKQLQVKFKSDQERDEWKGVLTAAMKCSDRPKNIVVFINPFGGMGKALSIFEQEVEPIFKLIESLHYGVLITQRANHARDYIMEEMPAKQWNSVDSLLSVGGDGLFNEVLSGALIRTQQEAGIPYDKPEHLFWEAPHVRFGIIGAGSTNSIARTVHGIHDPTTAALHIVLGLERKMDICSVHGDNHLLRISANAIAYCWTGDLLRDSERYRYLGPARYELSAVRTTLRHPTYKGKVSFSLSPEEAENSNQSPCLPPCKECESSLGSNHQKVFHSQYDHHWHNEFTHIICYVIPTYISYFPYPLAPSTGVDDGTLDLILVPKISRLHNVQFMKNLAIYGGKEVVKLDWATQYFRVHRWSFEPDDNEADTGVWNVDGEILEQPKNTALHFRLHPRLINIFGHESSTNLESEGCIEDERF</sequence>
<dbReference type="Gene3D" id="2.60.200.40">
    <property type="match status" value="1"/>
</dbReference>
<dbReference type="Proteomes" id="UP001176961">
    <property type="component" value="Unassembled WGS sequence"/>
</dbReference>
<dbReference type="EMBL" id="CATQJL010000112">
    <property type="protein sequence ID" value="CAJ0594257.1"/>
    <property type="molecule type" value="Genomic_DNA"/>
</dbReference>
<dbReference type="InterPro" id="IPR001206">
    <property type="entry name" value="Diacylglycerol_kinase_cat_dom"/>
</dbReference>
<dbReference type="PROSITE" id="PS50146">
    <property type="entry name" value="DAGK"/>
    <property type="match status" value="1"/>
</dbReference>
<keyword evidence="3" id="KW-1185">Reference proteome</keyword>
<evidence type="ECO:0000313" key="3">
    <source>
        <dbReference type="Proteomes" id="UP001176961"/>
    </source>
</evidence>
<reference evidence="2" key="1">
    <citation type="submission" date="2023-07" db="EMBL/GenBank/DDBJ databases">
        <authorList>
            <consortium name="CYATHOMIX"/>
        </authorList>
    </citation>
    <scope>NUCLEOTIDE SEQUENCE</scope>
    <source>
        <strain evidence="2">N/A</strain>
    </source>
</reference>
<dbReference type="AlphaFoldDB" id="A0AA36GLF8"/>
<organism evidence="2 3">
    <name type="scientific">Cylicocyclus nassatus</name>
    <name type="common">Nematode worm</name>
    <dbReference type="NCBI Taxonomy" id="53992"/>
    <lineage>
        <taxon>Eukaryota</taxon>
        <taxon>Metazoa</taxon>
        <taxon>Ecdysozoa</taxon>
        <taxon>Nematoda</taxon>
        <taxon>Chromadorea</taxon>
        <taxon>Rhabditida</taxon>
        <taxon>Rhabditina</taxon>
        <taxon>Rhabditomorpha</taxon>
        <taxon>Strongyloidea</taxon>
        <taxon>Strongylidae</taxon>
        <taxon>Cylicocyclus</taxon>
    </lineage>
</organism>
<dbReference type="SUPFAM" id="SSF111331">
    <property type="entry name" value="NAD kinase/diacylglycerol kinase-like"/>
    <property type="match status" value="1"/>
</dbReference>
<proteinExistence type="predicted"/>
<dbReference type="Gene3D" id="3.40.50.10330">
    <property type="entry name" value="Probable inorganic polyphosphate/atp-NAD kinase, domain 1"/>
    <property type="match status" value="1"/>
</dbReference>
<dbReference type="GO" id="GO:0016020">
    <property type="term" value="C:membrane"/>
    <property type="evidence" value="ECO:0007669"/>
    <property type="project" value="GOC"/>
</dbReference>
<dbReference type="InterPro" id="IPR017438">
    <property type="entry name" value="ATP-NAD_kinase_N"/>
</dbReference>
<comment type="caution">
    <text evidence="2">The sequence shown here is derived from an EMBL/GenBank/DDBJ whole genome shotgun (WGS) entry which is preliminary data.</text>
</comment>
<dbReference type="PANTHER" id="PTHR12358:SF111">
    <property type="entry name" value="CERAMIDE KINASE, ISOFORM A"/>
    <property type="match status" value="1"/>
</dbReference>
<protein>
    <recommendedName>
        <fullName evidence="1">DAGKc domain-containing protein</fullName>
    </recommendedName>
</protein>
<dbReference type="InterPro" id="IPR050187">
    <property type="entry name" value="Lipid_Phosphate_FormReg"/>
</dbReference>
<dbReference type="GO" id="GO:0006672">
    <property type="term" value="P:ceramide metabolic process"/>
    <property type="evidence" value="ECO:0007669"/>
    <property type="project" value="TreeGrafter"/>
</dbReference>
<dbReference type="GO" id="GO:0001729">
    <property type="term" value="F:ceramide kinase activity"/>
    <property type="evidence" value="ECO:0007669"/>
    <property type="project" value="TreeGrafter"/>
</dbReference>
<dbReference type="InterPro" id="IPR016064">
    <property type="entry name" value="NAD/diacylglycerol_kinase_sf"/>
</dbReference>
<dbReference type="PANTHER" id="PTHR12358">
    <property type="entry name" value="SPHINGOSINE KINASE"/>
    <property type="match status" value="1"/>
</dbReference>
<name>A0AA36GLF8_CYLNA</name>
<feature type="domain" description="DAGKc" evidence="1">
    <location>
        <begin position="139"/>
        <end position="295"/>
    </location>
</feature>